<name>A0A067SVS9_GALM3</name>
<evidence type="ECO:0000313" key="3">
    <source>
        <dbReference type="Proteomes" id="UP000027222"/>
    </source>
</evidence>
<organism evidence="2 3">
    <name type="scientific">Galerina marginata (strain CBS 339.88)</name>
    <dbReference type="NCBI Taxonomy" id="685588"/>
    <lineage>
        <taxon>Eukaryota</taxon>
        <taxon>Fungi</taxon>
        <taxon>Dikarya</taxon>
        <taxon>Basidiomycota</taxon>
        <taxon>Agaricomycotina</taxon>
        <taxon>Agaricomycetes</taxon>
        <taxon>Agaricomycetidae</taxon>
        <taxon>Agaricales</taxon>
        <taxon>Agaricineae</taxon>
        <taxon>Strophariaceae</taxon>
        <taxon>Galerina</taxon>
    </lineage>
</organism>
<feature type="compositionally biased region" description="Polar residues" evidence="1">
    <location>
        <begin position="164"/>
        <end position="175"/>
    </location>
</feature>
<protein>
    <submittedName>
        <fullName evidence="2">Uncharacterized protein</fullName>
    </submittedName>
</protein>
<sequence length="222" mass="23990">MRPISDWICTDAGSTSWRAITNQPSTSVTGLRAACHVTLPNSALSSSTMTTTSSPLSPPRPIHPTSHVSAFHSPTTTPYFYHPSDLIIALHLSLSSDSSPLPPPSLSEAKTLPLFCPSFFHNLRSVERSTHAQIKTHPLNSLSPEASARPTRSDNSVLKDDSTKSSVSVRAQSTQHRLRDKARVITRPRPAMTRKEEAFFRSPTSGASALLAAEAGRQSLLA</sequence>
<dbReference type="Proteomes" id="UP000027222">
    <property type="component" value="Unassembled WGS sequence"/>
</dbReference>
<feature type="region of interest" description="Disordered" evidence="1">
    <location>
        <begin position="131"/>
        <end position="183"/>
    </location>
</feature>
<gene>
    <name evidence="2" type="ORF">GALMADRAFT_570605</name>
</gene>
<evidence type="ECO:0000256" key="1">
    <source>
        <dbReference type="SAM" id="MobiDB-lite"/>
    </source>
</evidence>
<keyword evidence="3" id="KW-1185">Reference proteome</keyword>
<dbReference type="AlphaFoldDB" id="A0A067SVS9"/>
<accession>A0A067SVS9</accession>
<dbReference type="HOGENOM" id="CLU_1245450_0_0_1"/>
<dbReference type="EMBL" id="KL142382">
    <property type="protein sequence ID" value="KDR74966.1"/>
    <property type="molecule type" value="Genomic_DNA"/>
</dbReference>
<evidence type="ECO:0000313" key="2">
    <source>
        <dbReference type="EMBL" id="KDR74966.1"/>
    </source>
</evidence>
<proteinExistence type="predicted"/>
<reference evidence="3" key="1">
    <citation type="journal article" date="2014" name="Proc. Natl. Acad. Sci. U.S.A.">
        <title>Extensive sampling of basidiomycete genomes demonstrates inadequacy of the white-rot/brown-rot paradigm for wood decay fungi.</title>
        <authorList>
            <person name="Riley R."/>
            <person name="Salamov A.A."/>
            <person name="Brown D.W."/>
            <person name="Nagy L.G."/>
            <person name="Floudas D."/>
            <person name="Held B.W."/>
            <person name="Levasseur A."/>
            <person name="Lombard V."/>
            <person name="Morin E."/>
            <person name="Otillar R."/>
            <person name="Lindquist E.A."/>
            <person name="Sun H."/>
            <person name="LaButti K.M."/>
            <person name="Schmutz J."/>
            <person name="Jabbour D."/>
            <person name="Luo H."/>
            <person name="Baker S.E."/>
            <person name="Pisabarro A.G."/>
            <person name="Walton J.D."/>
            <person name="Blanchette R.A."/>
            <person name="Henrissat B."/>
            <person name="Martin F."/>
            <person name="Cullen D."/>
            <person name="Hibbett D.S."/>
            <person name="Grigoriev I.V."/>
        </authorList>
    </citation>
    <scope>NUCLEOTIDE SEQUENCE [LARGE SCALE GENOMIC DNA]</scope>
    <source>
        <strain evidence="3">CBS 339.88</strain>
    </source>
</reference>